<dbReference type="GeneID" id="36600029"/>
<sequence>FYSIKKDANTLCKVKSKGSNITKCLNLGSSCSSSSIISTLFKLTAFCLTGSRTSFSTSYKQACKIDIITRSKSNNKDNNNNILSGYN</sequence>
<evidence type="ECO:0000313" key="1">
    <source>
        <dbReference type="EMBL" id="PTB61719.1"/>
    </source>
</evidence>
<dbReference type="RefSeq" id="XP_024745039.1">
    <property type="nucleotide sequence ID" value="XM_024891911.1"/>
</dbReference>
<gene>
    <name evidence="1" type="ORF">BBK36DRAFT_1131046</name>
</gene>
<evidence type="ECO:0000313" key="2">
    <source>
        <dbReference type="Proteomes" id="UP000241546"/>
    </source>
</evidence>
<dbReference type="EMBL" id="KZ680229">
    <property type="protein sequence ID" value="PTB61719.1"/>
    <property type="molecule type" value="Genomic_DNA"/>
</dbReference>
<feature type="non-terminal residue" evidence="1">
    <location>
        <position position="1"/>
    </location>
</feature>
<proteinExistence type="predicted"/>
<organism evidence="1 2">
    <name type="scientific">Trichoderma citrinoviride</name>
    <dbReference type="NCBI Taxonomy" id="58853"/>
    <lineage>
        <taxon>Eukaryota</taxon>
        <taxon>Fungi</taxon>
        <taxon>Dikarya</taxon>
        <taxon>Ascomycota</taxon>
        <taxon>Pezizomycotina</taxon>
        <taxon>Sordariomycetes</taxon>
        <taxon>Hypocreomycetidae</taxon>
        <taxon>Hypocreales</taxon>
        <taxon>Hypocreaceae</taxon>
        <taxon>Trichoderma</taxon>
    </lineage>
</organism>
<reference evidence="2" key="1">
    <citation type="submission" date="2016-07" db="EMBL/GenBank/DDBJ databases">
        <title>Multiple horizontal gene transfer events from other fungi enriched the ability of initially mycotrophic Trichoderma (Ascomycota) to feed on dead plant biomass.</title>
        <authorList>
            <consortium name="DOE Joint Genome Institute"/>
            <person name="Atanasova L."/>
            <person name="Chenthamara K."/>
            <person name="Zhang J."/>
            <person name="Grujic M."/>
            <person name="Henrissat B."/>
            <person name="Kuo A."/>
            <person name="Aerts A."/>
            <person name="Salamov A."/>
            <person name="Lipzen A."/>
            <person name="Labutti K."/>
            <person name="Barry K."/>
            <person name="Miao Y."/>
            <person name="Rahimi M.J."/>
            <person name="Shen Q."/>
            <person name="Grigoriev I.V."/>
            <person name="Kubicek C.P."/>
            <person name="Druzhinina I.S."/>
        </authorList>
    </citation>
    <scope>NUCLEOTIDE SEQUENCE [LARGE SCALE GENOMIC DNA]</scope>
    <source>
        <strain evidence="2">TUCIM 6016</strain>
    </source>
</reference>
<dbReference type="Proteomes" id="UP000241546">
    <property type="component" value="Unassembled WGS sequence"/>
</dbReference>
<keyword evidence="2" id="KW-1185">Reference proteome</keyword>
<protein>
    <submittedName>
        <fullName evidence="1">Uncharacterized protein</fullName>
    </submittedName>
</protein>
<dbReference type="AlphaFoldDB" id="A0A2T4AXE2"/>
<name>A0A2T4AXE2_9HYPO</name>
<accession>A0A2T4AXE2</accession>